<dbReference type="Proteomes" id="UP001732700">
    <property type="component" value="Chromosome 3A"/>
</dbReference>
<evidence type="ECO:0000313" key="1">
    <source>
        <dbReference type="EnsemblPlants" id="AVESA.00010b.r2.3AG0430880.1.CDS"/>
    </source>
</evidence>
<keyword evidence="2" id="KW-1185">Reference proteome</keyword>
<dbReference type="EnsemblPlants" id="AVESA.00010b.r2.3AG0430880.1">
    <property type="protein sequence ID" value="AVESA.00010b.r2.3AG0430880.1.CDS"/>
    <property type="gene ID" value="AVESA.00010b.r2.3AG0430880"/>
</dbReference>
<sequence length="421" mass="46554">MGSVGEEEEFPAGVTGADAEVGALVWVRRRNGSWWPGRILGQDELPENCVVPPRSAGTPIKLLGRPDGSIDWYNLEKSKRVKAFRCGEYEECIEKAKLLACQQKRTYNEGKYVRREDAIMHALEIERSRFPDEDGDDATCASQNTYSAKSKNKRSSHVERDKYGIEGNSVQGLSQASLFKLPQNMSSSSTRYASSSRKKRKASKKFQDDTVKGFRRMRDLIGSNKVPKQKPSAGSFSNGSQDLPLFESGSSFGYELSSTNGINKSNQSSHSLTKRKRSNIGQAYENSRKKDRRRPLSKLCEDSPLTVPSYWDPSGQSSVWYPGNKLSIVFESNRGESAFSENVNCSYSSGASSVETLADTLCRGAAKASQLKGSEVFDGTGFHNDGCSDDDEFLDAPLMEEVVTAEGNHIVLIPFLVALYF</sequence>
<reference evidence="1" key="2">
    <citation type="submission" date="2025-09" db="UniProtKB">
        <authorList>
            <consortium name="EnsemblPlants"/>
        </authorList>
    </citation>
    <scope>IDENTIFICATION</scope>
</reference>
<evidence type="ECO:0000313" key="2">
    <source>
        <dbReference type="Proteomes" id="UP001732700"/>
    </source>
</evidence>
<proteinExistence type="predicted"/>
<protein>
    <submittedName>
        <fullName evidence="1">Uncharacterized protein</fullName>
    </submittedName>
</protein>
<name>A0ACD5VI51_AVESA</name>
<reference evidence="1" key="1">
    <citation type="submission" date="2021-05" db="EMBL/GenBank/DDBJ databases">
        <authorList>
            <person name="Scholz U."/>
            <person name="Mascher M."/>
            <person name="Fiebig A."/>
        </authorList>
    </citation>
    <scope>NUCLEOTIDE SEQUENCE [LARGE SCALE GENOMIC DNA]</scope>
</reference>
<accession>A0ACD5VI51</accession>
<organism evidence="1 2">
    <name type="scientific">Avena sativa</name>
    <name type="common">Oat</name>
    <dbReference type="NCBI Taxonomy" id="4498"/>
    <lineage>
        <taxon>Eukaryota</taxon>
        <taxon>Viridiplantae</taxon>
        <taxon>Streptophyta</taxon>
        <taxon>Embryophyta</taxon>
        <taxon>Tracheophyta</taxon>
        <taxon>Spermatophyta</taxon>
        <taxon>Magnoliopsida</taxon>
        <taxon>Liliopsida</taxon>
        <taxon>Poales</taxon>
        <taxon>Poaceae</taxon>
        <taxon>BOP clade</taxon>
        <taxon>Pooideae</taxon>
        <taxon>Poodae</taxon>
        <taxon>Poeae</taxon>
        <taxon>Poeae Chloroplast Group 1 (Aveneae type)</taxon>
        <taxon>Aveninae</taxon>
        <taxon>Avena</taxon>
    </lineage>
</organism>